<evidence type="ECO:0000259" key="7">
    <source>
        <dbReference type="Pfam" id="PF10035"/>
    </source>
</evidence>
<feature type="transmembrane region" description="Helical" evidence="6">
    <location>
        <begin position="89"/>
        <end position="111"/>
    </location>
</feature>
<evidence type="ECO:0000256" key="3">
    <source>
        <dbReference type="ARBA" id="ARBA00022692"/>
    </source>
</evidence>
<dbReference type="Pfam" id="PF02588">
    <property type="entry name" value="YitT_membrane"/>
    <property type="match status" value="1"/>
</dbReference>
<dbReference type="PANTHER" id="PTHR33545:SF5">
    <property type="entry name" value="UPF0750 MEMBRANE PROTEIN YITT"/>
    <property type="match status" value="1"/>
</dbReference>
<dbReference type="InterPro" id="IPR051461">
    <property type="entry name" value="UPF0750_membrane"/>
</dbReference>
<gene>
    <name evidence="8" type="ORF">IC620_09355</name>
</gene>
<keyword evidence="4 6" id="KW-1133">Transmembrane helix</keyword>
<dbReference type="Proteomes" id="UP000661691">
    <property type="component" value="Unassembled WGS sequence"/>
</dbReference>
<feature type="transmembrane region" description="Helical" evidence="6">
    <location>
        <begin position="62"/>
        <end position="83"/>
    </location>
</feature>
<feature type="transmembrane region" description="Helical" evidence="6">
    <location>
        <begin position="132"/>
        <end position="153"/>
    </location>
</feature>
<keyword evidence="5 6" id="KW-0472">Membrane</keyword>
<dbReference type="Pfam" id="PF10035">
    <property type="entry name" value="DUF2179"/>
    <property type="match status" value="1"/>
</dbReference>
<keyword evidence="3 6" id="KW-0812">Transmembrane</keyword>
<evidence type="ECO:0000313" key="8">
    <source>
        <dbReference type="EMBL" id="MBD1372560.1"/>
    </source>
</evidence>
<dbReference type="InterPro" id="IPR003740">
    <property type="entry name" value="YitT"/>
</dbReference>
<sequence>MASIIVAASYNLFLLPHSILSSGVTGISMIIGLKTPLNTGVVNYVLNLPLLIIGFMKLGQSFMFRTIFSVTVTSIAMVYLPLYQLSPDPIISTVFGGVIGGIGAGIIFRYGASTGGFDIIGFLITRKKDLPLGNLIFAMNAVVVAVSGFLFNWDIALKTMVAIFVMGKVVDTIHTNHLKLTLMIITNEDETLKQAIISKYVRGITIVDGEGAYTKEKRKVLFMIISRYELAGIKKLIKDTDPKAFVNITETVDVMGYFRRG</sequence>
<reference evidence="8" key="1">
    <citation type="submission" date="2020-09" db="EMBL/GenBank/DDBJ databases">
        <title>A novel bacterium of genus Hazenella, isolated from South China Sea.</title>
        <authorList>
            <person name="Huang H."/>
            <person name="Mo K."/>
            <person name="Hu Y."/>
        </authorList>
    </citation>
    <scope>NUCLEOTIDE SEQUENCE</scope>
    <source>
        <strain evidence="8">IB182357</strain>
    </source>
</reference>
<dbReference type="PIRSF" id="PIRSF006483">
    <property type="entry name" value="Membrane_protein_YitT"/>
    <property type="match status" value="1"/>
</dbReference>
<dbReference type="PANTHER" id="PTHR33545">
    <property type="entry name" value="UPF0750 MEMBRANE PROTEIN YITT-RELATED"/>
    <property type="match status" value="1"/>
</dbReference>
<dbReference type="EMBL" id="JACXAH010000011">
    <property type="protein sequence ID" value="MBD1372560.1"/>
    <property type="molecule type" value="Genomic_DNA"/>
</dbReference>
<dbReference type="GO" id="GO:0005886">
    <property type="term" value="C:plasma membrane"/>
    <property type="evidence" value="ECO:0007669"/>
    <property type="project" value="UniProtKB-SubCell"/>
</dbReference>
<evidence type="ECO:0000256" key="5">
    <source>
        <dbReference type="ARBA" id="ARBA00023136"/>
    </source>
</evidence>
<evidence type="ECO:0000256" key="4">
    <source>
        <dbReference type="ARBA" id="ARBA00022989"/>
    </source>
</evidence>
<dbReference type="CDD" id="cd16380">
    <property type="entry name" value="YitT_C"/>
    <property type="match status" value="1"/>
</dbReference>
<feature type="domain" description="DUF2179" evidence="7">
    <location>
        <begin position="202"/>
        <end position="256"/>
    </location>
</feature>
<evidence type="ECO:0000313" key="9">
    <source>
        <dbReference type="Proteomes" id="UP000661691"/>
    </source>
</evidence>
<comment type="caution">
    <text evidence="8">The sequence shown here is derived from an EMBL/GenBank/DDBJ whole genome shotgun (WGS) entry which is preliminary data.</text>
</comment>
<dbReference type="AlphaFoldDB" id="A0A926NBY1"/>
<feature type="transmembrane region" description="Helical" evidence="6">
    <location>
        <begin position="12"/>
        <end position="31"/>
    </location>
</feature>
<keyword evidence="9" id="KW-1185">Reference proteome</keyword>
<dbReference type="InterPro" id="IPR019264">
    <property type="entry name" value="DUF2179"/>
</dbReference>
<feature type="transmembrane region" description="Helical" evidence="6">
    <location>
        <begin position="37"/>
        <end position="55"/>
    </location>
</feature>
<proteinExistence type="predicted"/>
<evidence type="ECO:0000256" key="2">
    <source>
        <dbReference type="ARBA" id="ARBA00022475"/>
    </source>
</evidence>
<evidence type="ECO:0000256" key="6">
    <source>
        <dbReference type="SAM" id="Phobius"/>
    </source>
</evidence>
<evidence type="ECO:0000256" key="1">
    <source>
        <dbReference type="ARBA" id="ARBA00004651"/>
    </source>
</evidence>
<comment type="subcellular location">
    <subcellularLocation>
        <location evidence="1">Cell membrane</location>
        <topology evidence="1">Multi-pass membrane protein</topology>
    </subcellularLocation>
</comment>
<organism evidence="8 9">
    <name type="scientific">Polycladospora coralii</name>
    <dbReference type="NCBI Taxonomy" id="2771432"/>
    <lineage>
        <taxon>Bacteria</taxon>
        <taxon>Bacillati</taxon>
        <taxon>Bacillota</taxon>
        <taxon>Bacilli</taxon>
        <taxon>Bacillales</taxon>
        <taxon>Thermoactinomycetaceae</taxon>
        <taxon>Polycladospora</taxon>
    </lineage>
</organism>
<accession>A0A926NBY1</accession>
<keyword evidence="2" id="KW-1003">Cell membrane</keyword>
<dbReference type="InterPro" id="IPR015867">
    <property type="entry name" value="N-reg_PII/ATP_PRibTrfase_C"/>
</dbReference>
<dbReference type="Gene3D" id="3.30.70.120">
    <property type="match status" value="1"/>
</dbReference>
<dbReference type="RefSeq" id="WP_191140555.1">
    <property type="nucleotide sequence ID" value="NZ_JACXAG020000006.1"/>
</dbReference>
<name>A0A926NBY1_9BACL</name>
<protein>
    <submittedName>
        <fullName evidence="8">YitT family protein</fullName>
    </submittedName>
</protein>